<name>A0A4V6NFP4_9GAMM</name>
<organism evidence="2 3">
    <name type="scientific">Sodalis ligni</name>
    <dbReference type="NCBI Taxonomy" id="2697027"/>
    <lineage>
        <taxon>Bacteria</taxon>
        <taxon>Pseudomonadati</taxon>
        <taxon>Pseudomonadota</taxon>
        <taxon>Gammaproteobacteria</taxon>
        <taxon>Enterobacterales</taxon>
        <taxon>Bruguierivoracaceae</taxon>
        <taxon>Sodalis</taxon>
    </lineage>
</organism>
<dbReference type="InterPro" id="IPR010982">
    <property type="entry name" value="Lambda_DNA-bd_dom_sf"/>
</dbReference>
<evidence type="ECO:0000313" key="3">
    <source>
        <dbReference type="Proteomes" id="UP000294555"/>
    </source>
</evidence>
<dbReference type="EMBL" id="SJOI01000001">
    <property type="protein sequence ID" value="TCL05538.1"/>
    <property type="molecule type" value="Genomic_DNA"/>
</dbReference>
<dbReference type="Proteomes" id="UP000294555">
    <property type="component" value="Unassembled WGS sequence"/>
</dbReference>
<comment type="caution">
    <text evidence="2">The sequence shown here is derived from an EMBL/GenBank/DDBJ whole genome shotgun (WGS) entry which is preliminary data.</text>
</comment>
<sequence length="100" mass="11058">MTNEDFDLVPFAEVKAIALKNPDVQEAYNDIQVRKALAAQLKTARKAMHLTQQDIALKTGIKKQNISRIENGLVSPNFSTLNKYAAALGGSFVFQLNHLT</sequence>
<proteinExistence type="predicted"/>
<protein>
    <submittedName>
        <fullName evidence="2">Helix-turn-helix protein</fullName>
    </submittedName>
</protein>
<reference evidence="2 3" key="1">
    <citation type="submission" date="2019-02" db="EMBL/GenBank/DDBJ databases">
        <title>Investigation of anaerobic lignin degradation for improved lignocellulosic biofuels.</title>
        <authorList>
            <person name="Deangelis K."/>
        </authorList>
    </citation>
    <scope>NUCLEOTIDE SEQUENCE [LARGE SCALE GENOMIC DNA]</scope>
    <source>
        <strain evidence="2 3">159R</strain>
    </source>
</reference>
<evidence type="ECO:0000259" key="1">
    <source>
        <dbReference type="PROSITE" id="PS50943"/>
    </source>
</evidence>
<dbReference type="CDD" id="cd00093">
    <property type="entry name" value="HTH_XRE"/>
    <property type="match status" value="1"/>
</dbReference>
<accession>A0A4V6NFP4</accession>
<dbReference type="GO" id="GO:0003677">
    <property type="term" value="F:DNA binding"/>
    <property type="evidence" value="ECO:0007669"/>
    <property type="project" value="InterPro"/>
</dbReference>
<feature type="domain" description="HTH cro/C1-type" evidence="1">
    <location>
        <begin position="41"/>
        <end position="95"/>
    </location>
</feature>
<gene>
    <name evidence="2" type="ORF">EZJ58_3732</name>
</gene>
<dbReference type="SMART" id="SM00530">
    <property type="entry name" value="HTH_XRE"/>
    <property type="match status" value="1"/>
</dbReference>
<evidence type="ECO:0000313" key="2">
    <source>
        <dbReference type="EMBL" id="TCL05538.1"/>
    </source>
</evidence>
<dbReference type="SUPFAM" id="SSF47413">
    <property type="entry name" value="lambda repressor-like DNA-binding domains"/>
    <property type="match status" value="1"/>
</dbReference>
<dbReference type="Pfam" id="PF01381">
    <property type="entry name" value="HTH_3"/>
    <property type="match status" value="1"/>
</dbReference>
<dbReference type="InterPro" id="IPR001387">
    <property type="entry name" value="Cro/C1-type_HTH"/>
</dbReference>
<dbReference type="RefSeq" id="WP_132924238.1">
    <property type="nucleotide sequence ID" value="NZ_SJOI01000001.1"/>
</dbReference>
<dbReference type="PROSITE" id="PS50943">
    <property type="entry name" value="HTH_CROC1"/>
    <property type="match status" value="1"/>
</dbReference>
<dbReference type="Gene3D" id="1.10.260.40">
    <property type="entry name" value="lambda repressor-like DNA-binding domains"/>
    <property type="match status" value="1"/>
</dbReference>
<keyword evidence="3" id="KW-1185">Reference proteome</keyword>
<dbReference type="AlphaFoldDB" id="A0A4V6NFP4"/>
<dbReference type="OrthoDB" id="6891141at2"/>